<dbReference type="InterPro" id="IPR005467">
    <property type="entry name" value="His_kinase_dom"/>
</dbReference>
<dbReference type="InterPro" id="IPR001789">
    <property type="entry name" value="Sig_transdc_resp-reg_receiver"/>
</dbReference>
<dbReference type="RefSeq" id="WP_099508867.1">
    <property type="nucleotide sequence ID" value="NZ_CP016616.1"/>
</dbReference>
<dbReference type="Pfam" id="PF02518">
    <property type="entry name" value="HATPase_c"/>
    <property type="match status" value="1"/>
</dbReference>
<dbReference type="EMBL" id="CP016616">
    <property type="protein sequence ID" value="ANY77878.1"/>
    <property type="molecule type" value="Genomic_DNA"/>
</dbReference>
<feature type="domain" description="Response regulatory" evidence="6">
    <location>
        <begin position="419"/>
        <end position="531"/>
    </location>
</feature>
<dbReference type="Gene3D" id="1.10.287.130">
    <property type="match status" value="1"/>
</dbReference>
<dbReference type="InterPro" id="IPR004358">
    <property type="entry name" value="Sig_transdc_His_kin-like_C"/>
</dbReference>
<dbReference type="SUPFAM" id="SSF47384">
    <property type="entry name" value="Homodimeric domain of signal transducing histidine kinase"/>
    <property type="match status" value="1"/>
</dbReference>
<dbReference type="InterPro" id="IPR003661">
    <property type="entry name" value="HisK_dim/P_dom"/>
</dbReference>
<evidence type="ECO:0000256" key="2">
    <source>
        <dbReference type="ARBA" id="ARBA00012438"/>
    </source>
</evidence>
<dbReference type="InterPro" id="IPR036097">
    <property type="entry name" value="HisK_dim/P_sf"/>
</dbReference>
<dbReference type="GO" id="GO:0000155">
    <property type="term" value="F:phosphorelay sensor kinase activity"/>
    <property type="evidence" value="ECO:0007669"/>
    <property type="project" value="InterPro"/>
</dbReference>
<dbReference type="InterPro" id="IPR003594">
    <property type="entry name" value="HATPase_dom"/>
</dbReference>
<evidence type="ECO:0000256" key="4">
    <source>
        <dbReference type="PROSITE-ProRule" id="PRU00169"/>
    </source>
</evidence>
<dbReference type="SMART" id="SM00448">
    <property type="entry name" value="REC"/>
    <property type="match status" value="1"/>
</dbReference>
<feature type="modified residue" description="4-aspartylphosphate" evidence="4">
    <location>
        <position position="470"/>
    </location>
</feature>
<dbReference type="SUPFAM" id="SSF55874">
    <property type="entry name" value="ATPase domain of HSP90 chaperone/DNA topoisomerase II/histidine kinase"/>
    <property type="match status" value="1"/>
</dbReference>
<dbReference type="Pfam" id="PF00512">
    <property type="entry name" value="HisKA"/>
    <property type="match status" value="1"/>
</dbReference>
<dbReference type="PROSITE" id="PS50109">
    <property type="entry name" value="HIS_KIN"/>
    <property type="match status" value="1"/>
</dbReference>
<protein>
    <recommendedName>
        <fullName evidence="2">histidine kinase</fullName>
        <ecNumber evidence="2">2.7.13.3</ecNumber>
    </recommendedName>
</protein>
<sequence>MDETVLILTPHGRDASVAVDLLKRHGIPAFICEHLKALSSAIERGAGAALVAEEALAGADLHVLAARLEQQPPWSDFPFVVLANGHKGVRSTRAFETLDRLRNVVLLERPLHAESMVRAVRSALNARRRQYEARDVLARSREELERLVLERTREREEALAQLHEAQKLETIGQLTGGVAHDFNNLLTPVMGNLDLLRRRIPADDARSQRLVENALQATSRAATLVQRLLAFARRQDLQPKAVDVSELLAGIEDLVTRSIGPTIAVNLKSPPDLPAARVDPSQLELAVLNLAINARDAMPRGGVLTIEVKHEAVRPRPWETLKAGNYICVSVVDSGVGMDAATLKRAVEPFFSTKGVGKGTGLGLSMVHGLAAQSGGALLLSSKPGSGTRAELWLPVAEEKAAASEQTQAEAIPAAYPSTVLLVDDEELVRIGTAEILMDLGYTVVQASSGAEALGLLRRDEFEIDLLVSDYLMPGIDGASFVREARKLRPGLPALLITGYTNLVQGPGSELPRLAKPFRQAELASRIAELVEAARSRDNVIRLQGAGRPRQNSGE</sequence>
<dbReference type="PANTHER" id="PTHR43065">
    <property type="entry name" value="SENSOR HISTIDINE KINASE"/>
    <property type="match status" value="1"/>
</dbReference>
<dbReference type="SUPFAM" id="SSF52172">
    <property type="entry name" value="CheY-like"/>
    <property type="match status" value="1"/>
</dbReference>
<dbReference type="PRINTS" id="PR00344">
    <property type="entry name" value="BCTRLSENSOR"/>
</dbReference>
<dbReference type="PROSITE" id="PS50110">
    <property type="entry name" value="RESPONSE_REGULATORY"/>
    <property type="match status" value="1"/>
</dbReference>
<dbReference type="Pfam" id="PF00072">
    <property type="entry name" value="Response_reg"/>
    <property type="match status" value="1"/>
</dbReference>
<dbReference type="Gene3D" id="3.40.50.2300">
    <property type="match status" value="1"/>
</dbReference>
<evidence type="ECO:0000256" key="3">
    <source>
        <dbReference type="ARBA" id="ARBA00022553"/>
    </source>
</evidence>
<dbReference type="SMART" id="SM00387">
    <property type="entry name" value="HATPase_c"/>
    <property type="match status" value="1"/>
</dbReference>
<dbReference type="Gene3D" id="3.30.565.10">
    <property type="entry name" value="Histidine kinase-like ATPase, C-terminal domain"/>
    <property type="match status" value="1"/>
</dbReference>
<evidence type="ECO:0000259" key="5">
    <source>
        <dbReference type="PROSITE" id="PS50109"/>
    </source>
</evidence>
<gene>
    <name evidence="7" type="ORF">BB934_06205</name>
</gene>
<name>A0A1B2ED37_9HYPH</name>
<dbReference type="PANTHER" id="PTHR43065:SF42">
    <property type="entry name" value="TWO-COMPONENT SENSOR PPRA"/>
    <property type="match status" value="1"/>
</dbReference>
<dbReference type="InterPro" id="IPR011006">
    <property type="entry name" value="CheY-like_superfamily"/>
</dbReference>
<dbReference type="KEGG" id="moc:BB934_06205"/>
<evidence type="ECO:0000313" key="7">
    <source>
        <dbReference type="EMBL" id="ANY77878.1"/>
    </source>
</evidence>
<dbReference type="InterPro" id="IPR036890">
    <property type="entry name" value="HATPase_C_sf"/>
</dbReference>
<dbReference type="OrthoDB" id="9796100at2"/>
<dbReference type="EC" id="2.7.13.3" evidence="2"/>
<reference evidence="7" key="1">
    <citation type="submission" date="2016-07" db="EMBL/GenBank/DDBJ databases">
        <title>Microvirga ossetica sp. nov. a new species of rhizobia isolated from root nodules of the legume species Vicia alpestris Steven originated from North Ossetia region in the Caucasus.</title>
        <authorList>
            <person name="Safronova V.I."/>
            <person name="Kuznetsova I.G."/>
            <person name="Sazanova A.L."/>
            <person name="Belimov A."/>
            <person name="Andronov E."/>
            <person name="Osledkin Y.S."/>
            <person name="Onishchuk O.P."/>
            <person name="Kurchak O.N."/>
            <person name="Shaposhnikov A.I."/>
            <person name="Willems A."/>
            <person name="Tikhonovich I.A."/>
        </authorList>
    </citation>
    <scope>NUCLEOTIDE SEQUENCE [LARGE SCALE GENOMIC DNA]</scope>
    <source>
        <strain evidence="7">V5/3M</strain>
    </source>
</reference>
<evidence type="ECO:0000259" key="6">
    <source>
        <dbReference type="PROSITE" id="PS50110"/>
    </source>
</evidence>
<comment type="catalytic activity">
    <reaction evidence="1">
        <text>ATP + protein L-histidine = ADP + protein N-phospho-L-histidine.</text>
        <dbReference type="EC" id="2.7.13.3"/>
    </reaction>
</comment>
<accession>A0A1B2ED37</accession>
<feature type="domain" description="Histidine kinase" evidence="5">
    <location>
        <begin position="177"/>
        <end position="398"/>
    </location>
</feature>
<dbReference type="AlphaFoldDB" id="A0A1B2ED37"/>
<evidence type="ECO:0000256" key="1">
    <source>
        <dbReference type="ARBA" id="ARBA00000085"/>
    </source>
</evidence>
<dbReference type="SMART" id="SM00388">
    <property type="entry name" value="HisKA"/>
    <property type="match status" value="1"/>
</dbReference>
<proteinExistence type="predicted"/>
<organism evidence="7">
    <name type="scientific">Microvirga ossetica</name>
    <dbReference type="NCBI Taxonomy" id="1882682"/>
    <lineage>
        <taxon>Bacteria</taxon>
        <taxon>Pseudomonadati</taxon>
        <taxon>Pseudomonadota</taxon>
        <taxon>Alphaproteobacteria</taxon>
        <taxon>Hyphomicrobiales</taxon>
        <taxon>Methylobacteriaceae</taxon>
        <taxon>Microvirga</taxon>
    </lineage>
</organism>
<keyword evidence="3 4" id="KW-0597">Phosphoprotein</keyword>